<dbReference type="Pfam" id="PF01797">
    <property type="entry name" value="Y1_Tnp"/>
    <property type="match status" value="1"/>
</dbReference>
<evidence type="ECO:0000259" key="1">
    <source>
        <dbReference type="Pfam" id="PF01797"/>
    </source>
</evidence>
<dbReference type="InterPro" id="IPR002686">
    <property type="entry name" value="Transposase_17"/>
</dbReference>
<keyword evidence="3" id="KW-1185">Reference proteome</keyword>
<reference evidence="2 3" key="1">
    <citation type="submission" date="2019-07" db="EMBL/GenBank/DDBJ databases">
        <title>Whole genome shotgun sequence of Staphylococcus kloosii NBRC 109624.</title>
        <authorList>
            <person name="Hosoyama A."/>
            <person name="Uohara A."/>
            <person name="Ohji S."/>
            <person name="Ichikawa N."/>
        </authorList>
    </citation>
    <scope>NUCLEOTIDE SEQUENCE [LARGE SCALE GENOMIC DNA]</scope>
    <source>
        <strain evidence="2 3">NBRC 109624</strain>
    </source>
</reference>
<protein>
    <recommendedName>
        <fullName evidence="1">Transposase IS200-like domain-containing protein</fullName>
    </recommendedName>
</protein>
<name>A0ABQ0XIP6_9STAP</name>
<dbReference type="SUPFAM" id="SSF143422">
    <property type="entry name" value="Transposase IS200-like"/>
    <property type="match status" value="1"/>
</dbReference>
<gene>
    <name evidence="2" type="ORF">SKL01_04800</name>
</gene>
<dbReference type="Proteomes" id="UP000321040">
    <property type="component" value="Unassembled WGS sequence"/>
</dbReference>
<comment type="caution">
    <text evidence="2">The sequence shown here is derived from an EMBL/GenBank/DDBJ whole genome shotgun (WGS) entry which is preliminary data.</text>
</comment>
<accession>A0ABQ0XIP6</accession>
<dbReference type="EMBL" id="BKAQ01000003">
    <property type="protein sequence ID" value="GEP81302.1"/>
    <property type="molecule type" value="Genomic_DNA"/>
</dbReference>
<dbReference type="Gene3D" id="3.30.70.1290">
    <property type="entry name" value="Transposase IS200-like"/>
    <property type="match status" value="1"/>
</dbReference>
<sequence length="50" mass="5951">MSSDTNSLAHTKWNCKYHIVFALKYRRQIIYGKIKRDIGVILRLDNNRSL</sequence>
<dbReference type="InterPro" id="IPR036515">
    <property type="entry name" value="Transposase_17_sf"/>
</dbReference>
<evidence type="ECO:0000313" key="3">
    <source>
        <dbReference type="Proteomes" id="UP000321040"/>
    </source>
</evidence>
<evidence type="ECO:0000313" key="2">
    <source>
        <dbReference type="EMBL" id="GEP81302.1"/>
    </source>
</evidence>
<proteinExistence type="predicted"/>
<feature type="domain" description="Transposase IS200-like" evidence="1">
    <location>
        <begin position="12"/>
        <end position="42"/>
    </location>
</feature>
<organism evidence="2 3">
    <name type="scientific">Staphylococcus kloosii</name>
    <dbReference type="NCBI Taxonomy" id="29384"/>
    <lineage>
        <taxon>Bacteria</taxon>
        <taxon>Bacillati</taxon>
        <taxon>Bacillota</taxon>
        <taxon>Bacilli</taxon>
        <taxon>Bacillales</taxon>
        <taxon>Staphylococcaceae</taxon>
        <taxon>Staphylococcus</taxon>
    </lineage>
</organism>